<dbReference type="Pfam" id="PF00005">
    <property type="entry name" value="ABC_tran"/>
    <property type="match status" value="1"/>
</dbReference>
<sequence>MASVEKAIPRSTTQVPASALPGDGALAPLRLSELSGGQRQRVLVAQGLAQLVELLLLDEPDAGAGPKARTLVTDAVRAEARLGRTVFQVSHDLTEARRADHCVLLHRGRVRATGHPEDVLTPATVNEVWSPL</sequence>
<evidence type="ECO:0000259" key="4">
    <source>
        <dbReference type="Pfam" id="PF00005"/>
    </source>
</evidence>
<dbReference type="Gene3D" id="3.40.50.300">
    <property type="entry name" value="P-loop containing nucleotide triphosphate hydrolases"/>
    <property type="match status" value="1"/>
</dbReference>
<keyword evidence="6" id="KW-1185">Reference proteome</keyword>
<dbReference type="EMBL" id="JAWLNX010000032">
    <property type="protein sequence ID" value="MEB3371773.1"/>
    <property type="molecule type" value="Genomic_DNA"/>
</dbReference>
<feature type="region of interest" description="Disordered" evidence="3">
    <location>
        <begin position="1"/>
        <end position="22"/>
    </location>
</feature>
<gene>
    <name evidence="5" type="ORF">R4I43_30680</name>
</gene>
<organism evidence="5 6">
    <name type="scientific">Saccharopolyspora mangrovi</name>
    <dbReference type="NCBI Taxonomy" id="3082379"/>
    <lineage>
        <taxon>Bacteria</taxon>
        <taxon>Bacillati</taxon>
        <taxon>Actinomycetota</taxon>
        <taxon>Actinomycetes</taxon>
        <taxon>Pseudonocardiales</taxon>
        <taxon>Pseudonocardiaceae</taxon>
        <taxon>Saccharopolyspora</taxon>
    </lineage>
</organism>
<dbReference type="GO" id="GO:0005524">
    <property type="term" value="F:ATP binding"/>
    <property type="evidence" value="ECO:0007669"/>
    <property type="project" value="UniProtKB-KW"/>
</dbReference>
<accession>A0ABU6AK08</accession>
<keyword evidence="2" id="KW-1278">Translocase</keyword>
<evidence type="ECO:0000313" key="5">
    <source>
        <dbReference type="EMBL" id="MEB3371773.1"/>
    </source>
</evidence>
<dbReference type="SUPFAM" id="SSF52540">
    <property type="entry name" value="P-loop containing nucleoside triphosphate hydrolases"/>
    <property type="match status" value="1"/>
</dbReference>
<reference evidence="5 6" key="1">
    <citation type="submission" date="2023-10" db="EMBL/GenBank/DDBJ databases">
        <title>Saccharopolyspora sp. nov., isolated from mangrove soil.</title>
        <authorList>
            <person name="Lu Y."/>
            <person name="Liu W."/>
        </authorList>
    </citation>
    <scope>NUCLEOTIDE SEQUENCE [LARGE SCALE GENOMIC DNA]</scope>
    <source>
        <strain evidence="5 6">S2-29</strain>
    </source>
</reference>
<dbReference type="PANTHER" id="PTHR42794:SF1">
    <property type="entry name" value="HEMIN IMPORT ATP-BINDING PROTEIN HMUV"/>
    <property type="match status" value="1"/>
</dbReference>
<name>A0ABU6AK08_9PSEU</name>
<dbReference type="RefSeq" id="WP_324269197.1">
    <property type="nucleotide sequence ID" value="NZ_JAWLNX010000032.1"/>
</dbReference>
<evidence type="ECO:0000256" key="3">
    <source>
        <dbReference type="SAM" id="MobiDB-lite"/>
    </source>
</evidence>
<feature type="domain" description="ABC transporter" evidence="4">
    <location>
        <begin position="31"/>
        <end position="61"/>
    </location>
</feature>
<dbReference type="InterPro" id="IPR027417">
    <property type="entry name" value="P-loop_NTPase"/>
</dbReference>
<evidence type="ECO:0000256" key="1">
    <source>
        <dbReference type="ARBA" id="ARBA00022448"/>
    </source>
</evidence>
<dbReference type="PANTHER" id="PTHR42794">
    <property type="entry name" value="HEMIN IMPORT ATP-BINDING PROTEIN HMUV"/>
    <property type="match status" value="1"/>
</dbReference>
<protein>
    <submittedName>
        <fullName evidence="5">ABC transporter ATP-binding protein</fullName>
    </submittedName>
</protein>
<dbReference type="Proteomes" id="UP001327093">
    <property type="component" value="Unassembled WGS sequence"/>
</dbReference>
<comment type="caution">
    <text evidence="5">The sequence shown here is derived from an EMBL/GenBank/DDBJ whole genome shotgun (WGS) entry which is preliminary data.</text>
</comment>
<keyword evidence="1" id="KW-0813">Transport</keyword>
<keyword evidence="5" id="KW-0067">ATP-binding</keyword>
<keyword evidence="5" id="KW-0547">Nucleotide-binding</keyword>
<evidence type="ECO:0000313" key="6">
    <source>
        <dbReference type="Proteomes" id="UP001327093"/>
    </source>
</evidence>
<evidence type="ECO:0000256" key="2">
    <source>
        <dbReference type="ARBA" id="ARBA00022967"/>
    </source>
</evidence>
<dbReference type="InterPro" id="IPR003439">
    <property type="entry name" value="ABC_transporter-like_ATP-bd"/>
</dbReference>
<proteinExistence type="predicted"/>